<dbReference type="AlphaFoldDB" id="X1QVH6"/>
<dbReference type="InterPro" id="IPR027417">
    <property type="entry name" value="P-loop_NTPase"/>
</dbReference>
<evidence type="ECO:0000313" key="1">
    <source>
        <dbReference type="EMBL" id="GAI47284.1"/>
    </source>
</evidence>
<proteinExistence type="predicted"/>
<feature type="non-terminal residue" evidence="1">
    <location>
        <position position="114"/>
    </location>
</feature>
<gene>
    <name evidence="1" type="ORF">S06H3_60720</name>
</gene>
<sequence length="114" mass="13504">MDNGNVYVSKKHINKIFELLENDDDDAVQRLIDEGKAEKYDSKDFKEELKKDLQHDHAILMEVKKLWMNVKRDPKLLKFVNVLSNNVVLKKNHLIIFTESKETANYLFKNLNEE</sequence>
<accession>X1QVH6</accession>
<dbReference type="EMBL" id="BARV01039667">
    <property type="protein sequence ID" value="GAI47284.1"/>
    <property type="molecule type" value="Genomic_DNA"/>
</dbReference>
<comment type="caution">
    <text evidence="1">The sequence shown here is derived from an EMBL/GenBank/DDBJ whole genome shotgun (WGS) entry which is preliminary data.</text>
</comment>
<name>X1QVH6_9ZZZZ</name>
<organism evidence="1">
    <name type="scientific">marine sediment metagenome</name>
    <dbReference type="NCBI Taxonomy" id="412755"/>
    <lineage>
        <taxon>unclassified sequences</taxon>
        <taxon>metagenomes</taxon>
        <taxon>ecological metagenomes</taxon>
    </lineage>
</organism>
<protein>
    <submittedName>
        <fullName evidence="1">Uncharacterized protein</fullName>
    </submittedName>
</protein>
<reference evidence="1" key="1">
    <citation type="journal article" date="2014" name="Front. Microbiol.">
        <title>High frequency of phylogenetically diverse reductive dehalogenase-homologous genes in deep subseafloor sedimentary metagenomes.</title>
        <authorList>
            <person name="Kawai M."/>
            <person name="Futagami T."/>
            <person name="Toyoda A."/>
            <person name="Takaki Y."/>
            <person name="Nishi S."/>
            <person name="Hori S."/>
            <person name="Arai W."/>
            <person name="Tsubouchi T."/>
            <person name="Morono Y."/>
            <person name="Uchiyama I."/>
            <person name="Ito T."/>
            <person name="Fujiyama A."/>
            <person name="Inagaki F."/>
            <person name="Takami H."/>
        </authorList>
    </citation>
    <scope>NUCLEOTIDE SEQUENCE</scope>
    <source>
        <strain evidence="1">Expedition CK06-06</strain>
    </source>
</reference>
<dbReference type="Gene3D" id="3.40.50.300">
    <property type="entry name" value="P-loop containing nucleotide triphosphate hydrolases"/>
    <property type="match status" value="1"/>
</dbReference>